<dbReference type="Proteomes" id="UP000790096">
    <property type="component" value="Unassembled WGS sequence"/>
</dbReference>
<gene>
    <name evidence="7" type="ORF">HH682_01515</name>
</gene>
<reference evidence="7 8" key="1">
    <citation type="submission" date="2020-04" db="EMBL/GenBank/DDBJ databases">
        <title>Genome sequencing of Rosenbergiella species.</title>
        <authorList>
            <person name="Alvarez-Perez S."/>
            <person name="Lievens B."/>
        </authorList>
    </citation>
    <scope>NUCLEOTIDE SEQUENCE [LARGE SCALE GENOMIC DNA]</scope>
    <source>
        <strain evidence="7 8">S61</strain>
    </source>
</reference>
<dbReference type="EMBL" id="JABBFR010000002">
    <property type="protein sequence ID" value="MBT0723138.1"/>
    <property type="molecule type" value="Genomic_DNA"/>
</dbReference>
<feature type="domain" description="Fe/B12 periplasmic-binding" evidence="6">
    <location>
        <begin position="38"/>
        <end position="299"/>
    </location>
</feature>
<dbReference type="PANTHER" id="PTHR30532:SF1">
    <property type="entry name" value="IRON(3+)-HYDROXAMATE-BINDING PROTEIN FHUD"/>
    <property type="match status" value="1"/>
</dbReference>
<dbReference type="InterPro" id="IPR006311">
    <property type="entry name" value="TAT_signal"/>
</dbReference>
<evidence type="ECO:0000259" key="6">
    <source>
        <dbReference type="PROSITE" id="PS50983"/>
    </source>
</evidence>
<evidence type="ECO:0000256" key="2">
    <source>
        <dbReference type="ARBA" id="ARBA00008814"/>
    </source>
</evidence>
<dbReference type="PANTHER" id="PTHR30532">
    <property type="entry name" value="IRON III DICITRATE-BINDING PERIPLASMIC PROTEIN"/>
    <property type="match status" value="1"/>
</dbReference>
<evidence type="ECO:0000313" key="7">
    <source>
        <dbReference type="EMBL" id="MBT0723138.1"/>
    </source>
</evidence>
<dbReference type="Pfam" id="PF01497">
    <property type="entry name" value="Peripla_BP_2"/>
    <property type="match status" value="1"/>
</dbReference>
<organism evidence="7 8">
    <name type="scientific">Rosenbergiella gaditana</name>
    <dbReference type="NCBI Taxonomy" id="2726987"/>
    <lineage>
        <taxon>Bacteria</taxon>
        <taxon>Pseudomonadati</taxon>
        <taxon>Pseudomonadota</taxon>
        <taxon>Gammaproteobacteria</taxon>
        <taxon>Enterobacterales</taxon>
        <taxon>Erwiniaceae</taxon>
        <taxon>Rosenbergiella</taxon>
    </lineage>
</organism>
<keyword evidence="3" id="KW-0813">Transport</keyword>
<evidence type="ECO:0000256" key="1">
    <source>
        <dbReference type="ARBA" id="ARBA00004196"/>
    </source>
</evidence>
<dbReference type="RefSeq" id="WP_214235585.1">
    <property type="nucleotide sequence ID" value="NZ_JABBFR010000002.1"/>
</dbReference>
<comment type="similarity">
    <text evidence="2">Belongs to the bacterial solute-binding protein 8 family.</text>
</comment>
<keyword evidence="4" id="KW-0408">Iron</keyword>
<comment type="caution">
    <text evidence="7">The sequence shown here is derived from an EMBL/GenBank/DDBJ whole genome shotgun (WGS) entry which is preliminary data.</text>
</comment>
<dbReference type="PROSITE" id="PS51318">
    <property type="entry name" value="TAT"/>
    <property type="match status" value="1"/>
</dbReference>
<protein>
    <submittedName>
        <fullName evidence="7">ABC transporter substrate-binding protein</fullName>
    </submittedName>
</protein>
<evidence type="ECO:0000256" key="3">
    <source>
        <dbReference type="ARBA" id="ARBA00022448"/>
    </source>
</evidence>
<evidence type="ECO:0000313" key="8">
    <source>
        <dbReference type="Proteomes" id="UP000790096"/>
    </source>
</evidence>
<keyword evidence="4" id="KW-0410">Iron transport</keyword>
<name>A0ABS5SUN5_9GAMM</name>
<dbReference type="SUPFAM" id="SSF53807">
    <property type="entry name" value="Helical backbone' metal receptor"/>
    <property type="match status" value="1"/>
</dbReference>
<accession>A0ABS5SUN5</accession>
<evidence type="ECO:0000256" key="4">
    <source>
        <dbReference type="ARBA" id="ARBA00022496"/>
    </source>
</evidence>
<evidence type="ECO:0000256" key="5">
    <source>
        <dbReference type="ARBA" id="ARBA00022729"/>
    </source>
</evidence>
<dbReference type="InterPro" id="IPR051313">
    <property type="entry name" value="Bact_iron-sidero_bind"/>
</dbReference>
<proteinExistence type="inferred from homology"/>
<sequence>MSNNPYSLSRRRLLQYGVGVGMVSLLPSVCSATQPQPRIAVLDWTAVELVNALGLHPIAVTDIPNYRQWVVTPSLPSDTLELGLRNEPNLELLAQLRPDIMILPQYSALPEALLQQFGEVIRYPFTLPGKKILTVARENLHQLAQRLHREALGQHMISQWQEKMTVARQQLSSWRGKRVLLYSFLSPRQVLVMSASSLFGEVLSYLDLQCAWQGSANMWGSAVIGVEQLFPVDTDIAIEFMHGERGATSDVEQSGLWQKMPFMQQHNHYQVDGAWMYGGLHAALRFTDQLLHLSGQWHD</sequence>
<comment type="subcellular location">
    <subcellularLocation>
        <location evidence="1">Cell envelope</location>
    </subcellularLocation>
</comment>
<dbReference type="PROSITE" id="PS50983">
    <property type="entry name" value="FE_B12_PBP"/>
    <property type="match status" value="1"/>
</dbReference>
<keyword evidence="5" id="KW-0732">Signal</keyword>
<keyword evidence="4" id="KW-0406">Ion transport</keyword>
<dbReference type="PRINTS" id="PR01715">
    <property type="entry name" value="FERRIBNDNGPP"/>
</dbReference>
<keyword evidence="8" id="KW-1185">Reference proteome</keyword>
<dbReference type="InterPro" id="IPR002491">
    <property type="entry name" value="ABC_transptr_periplasmic_BD"/>
</dbReference>
<dbReference type="CDD" id="cd01146">
    <property type="entry name" value="FhuD"/>
    <property type="match status" value="1"/>
</dbReference>
<dbReference type="Gene3D" id="3.40.50.1980">
    <property type="entry name" value="Nitrogenase molybdenum iron protein domain"/>
    <property type="match status" value="2"/>
</dbReference>